<accession>A0A2I0T999</accession>
<evidence type="ECO:0000313" key="3">
    <source>
        <dbReference type="EMBL" id="PKU30376.1"/>
    </source>
</evidence>
<dbReference type="SUPFAM" id="SSF56672">
    <property type="entry name" value="DNA/RNA polymerases"/>
    <property type="match status" value="1"/>
</dbReference>
<feature type="compositionally biased region" description="Basic and acidic residues" evidence="1">
    <location>
        <begin position="237"/>
        <end position="247"/>
    </location>
</feature>
<reference evidence="4" key="1">
    <citation type="submission" date="2017-11" db="EMBL/GenBank/DDBJ databases">
        <authorList>
            <person name="Lima N.C."/>
            <person name="Parody-Merino A.M."/>
            <person name="Battley P.F."/>
            <person name="Fidler A.E."/>
            <person name="Prosdocimi F."/>
        </authorList>
    </citation>
    <scope>NUCLEOTIDE SEQUENCE [LARGE SCALE GENOMIC DNA]</scope>
</reference>
<keyword evidence="3" id="KW-0808">Transferase</keyword>
<evidence type="ECO:0000259" key="2">
    <source>
        <dbReference type="PROSITE" id="PS50878"/>
    </source>
</evidence>
<dbReference type="CDD" id="cd01650">
    <property type="entry name" value="RT_nLTR_like"/>
    <property type="match status" value="1"/>
</dbReference>
<dbReference type="Proteomes" id="UP000233556">
    <property type="component" value="Unassembled WGS sequence"/>
</dbReference>
<evidence type="ECO:0000256" key="1">
    <source>
        <dbReference type="SAM" id="MobiDB-lite"/>
    </source>
</evidence>
<dbReference type="OrthoDB" id="416454at2759"/>
<dbReference type="GO" id="GO:0003964">
    <property type="term" value="F:RNA-directed DNA polymerase activity"/>
    <property type="evidence" value="ECO:0007669"/>
    <property type="project" value="UniProtKB-KW"/>
</dbReference>
<dbReference type="AlphaFoldDB" id="A0A2I0T999"/>
<dbReference type="EMBL" id="KZ514817">
    <property type="protein sequence ID" value="PKU30376.1"/>
    <property type="molecule type" value="Genomic_DNA"/>
</dbReference>
<dbReference type="PANTHER" id="PTHR33332">
    <property type="entry name" value="REVERSE TRANSCRIPTASE DOMAIN-CONTAINING PROTEIN"/>
    <property type="match status" value="1"/>
</dbReference>
<keyword evidence="3" id="KW-0548">Nucleotidyltransferase</keyword>
<dbReference type="Pfam" id="PF00078">
    <property type="entry name" value="RVT_1"/>
    <property type="match status" value="1"/>
</dbReference>
<keyword evidence="4" id="KW-1185">Reference proteome</keyword>
<protein>
    <submittedName>
        <fullName evidence="3">Rna-directed dna polymerase from mobile element jockey-like</fullName>
    </submittedName>
</protein>
<keyword evidence="3" id="KW-0695">RNA-directed DNA polymerase</keyword>
<gene>
    <name evidence="3" type="ORF">llap_19320</name>
</gene>
<reference evidence="4" key="2">
    <citation type="submission" date="2017-12" db="EMBL/GenBank/DDBJ databases">
        <title>Genome sequence of the Bar-tailed Godwit (Limosa lapponica baueri).</title>
        <authorList>
            <person name="Lima N.C.B."/>
            <person name="Parody-Merino A.M."/>
            <person name="Battley P.F."/>
            <person name="Fidler A.E."/>
            <person name="Prosdocimi F."/>
        </authorList>
    </citation>
    <scope>NUCLEOTIDE SEQUENCE [LARGE SCALE GENOMIC DNA]</scope>
</reference>
<sequence>MEQILLEAILRHTEDREVIQDSQHGFTKGKTCLTNLVAFCDGVTTSVDKGRATDVVYLDFCKAFDTIPHNMLLSKLERYRFDGWTGQWIRNWLDGCIQRVAVNSSMSIWRSVTSGVPQGSVLRPVLLNIFINDLDSGIECTLSKFADDTKLSGVVDTPEGWNAIQRDLDILEKWAHVYLMRFNKAKCRVLHLVQDNSQYQYRLGDEGIESSPVEKDLGQQLGTTQLLTHSPQWDEGENQKSKSEKTHATQTQNKLKVERSRKEM</sequence>
<evidence type="ECO:0000313" key="4">
    <source>
        <dbReference type="Proteomes" id="UP000233556"/>
    </source>
</evidence>
<feature type="compositionally biased region" description="Low complexity" evidence="1">
    <location>
        <begin position="219"/>
        <end position="228"/>
    </location>
</feature>
<dbReference type="PROSITE" id="PS50878">
    <property type="entry name" value="RT_POL"/>
    <property type="match status" value="1"/>
</dbReference>
<feature type="region of interest" description="Disordered" evidence="1">
    <location>
        <begin position="219"/>
        <end position="264"/>
    </location>
</feature>
<name>A0A2I0T999_LIMLA</name>
<dbReference type="InterPro" id="IPR000477">
    <property type="entry name" value="RT_dom"/>
</dbReference>
<feature type="domain" description="Reverse transcriptase" evidence="2">
    <location>
        <begin position="1"/>
        <end position="221"/>
    </location>
</feature>
<feature type="compositionally biased region" description="Basic and acidic residues" evidence="1">
    <location>
        <begin position="255"/>
        <end position="264"/>
    </location>
</feature>
<proteinExistence type="predicted"/>
<organism evidence="3 4">
    <name type="scientific">Limosa lapponica baueri</name>
    <dbReference type="NCBI Taxonomy" id="1758121"/>
    <lineage>
        <taxon>Eukaryota</taxon>
        <taxon>Metazoa</taxon>
        <taxon>Chordata</taxon>
        <taxon>Craniata</taxon>
        <taxon>Vertebrata</taxon>
        <taxon>Euteleostomi</taxon>
        <taxon>Archelosauria</taxon>
        <taxon>Archosauria</taxon>
        <taxon>Dinosauria</taxon>
        <taxon>Saurischia</taxon>
        <taxon>Theropoda</taxon>
        <taxon>Coelurosauria</taxon>
        <taxon>Aves</taxon>
        <taxon>Neognathae</taxon>
        <taxon>Neoaves</taxon>
        <taxon>Charadriiformes</taxon>
        <taxon>Scolopacidae</taxon>
        <taxon>Limosa</taxon>
    </lineage>
</organism>
<dbReference type="InterPro" id="IPR043502">
    <property type="entry name" value="DNA/RNA_pol_sf"/>
</dbReference>